<reference evidence="2" key="1">
    <citation type="submission" date="2016-11" db="UniProtKB">
        <authorList>
            <consortium name="WormBaseParasite"/>
        </authorList>
    </citation>
    <scope>IDENTIFICATION</scope>
    <source>
        <strain evidence="2">KR3021</strain>
    </source>
</reference>
<evidence type="ECO:0000313" key="1">
    <source>
        <dbReference type="Proteomes" id="UP000095286"/>
    </source>
</evidence>
<accession>A0AC35TVK9</accession>
<name>A0AC35TVK9_9BILA</name>
<dbReference type="WBParaSite" id="RSKR_0000503400.1">
    <property type="protein sequence ID" value="RSKR_0000503400.1"/>
    <property type="gene ID" value="RSKR_0000503400"/>
</dbReference>
<evidence type="ECO:0000313" key="2">
    <source>
        <dbReference type="WBParaSite" id="RSKR_0000503400.1"/>
    </source>
</evidence>
<organism evidence="1 2">
    <name type="scientific">Rhabditophanes sp. KR3021</name>
    <dbReference type="NCBI Taxonomy" id="114890"/>
    <lineage>
        <taxon>Eukaryota</taxon>
        <taxon>Metazoa</taxon>
        <taxon>Ecdysozoa</taxon>
        <taxon>Nematoda</taxon>
        <taxon>Chromadorea</taxon>
        <taxon>Rhabditida</taxon>
        <taxon>Tylenchina</taxon>
        <taxon>Panagrolaimomorpha</taxon>
        <taxon>Strongyloidoidea</taxon>
        <taxon>Alloionematidae</taxon>
        <taxon>Rhabditophanes</taxon>
    </lineage>
</organism>
<dbReference type="Proteomes" id="UP000095286">
    <property type="component" value="Unplaced"/>
</dbReference>
<sequence>MDMEKIIEQLSSGIVDVPRIKDILLGKATYIQSPETLFKRTFLAHKQLKADLPLGEIVCFWKLVEYLFNQVSDSGTKQCLQHLFLDEMKTLPGQKYTPYTLGSIYPEYQQSVSRIINKLLKPDPIDDVFDIESIAAIAHQLSFLSLISPNNVIRSLVTKMYNNPSVSKQIVLLLKILEPVTSFRYSEFEEPPNLRTNPHFSLIMYQLKRFNNSASRDKMSLNVTSSDGSLSFTNMIRRLCCDYFVGTTSKDRVEALMDVNEVIEVILIPMTYSYQTLGTAMNVLLELCKAEREGLVKIKLRQTTIEFNGYKETSIENILVLLIHHLPALITSGTTESIWTMIRLLRAISQMATEENFTFSLPIINHQFTKLKRMDWKTCYVVTKIFREHWGVDRLIIPKGVYVSLSEECLPKFKYLQTDRPEDKTTSLIDAYFGLAALCVDEALEFLKSNNFKIGNDSNLLMAALARGLINVFEMSRSLPKNKIPELLITFARKFNVLCLPSKGNLNYLCLANADMTKDRRDPGEFAFVASVYFHAFQLADPNLVTPTPEPAPIKKGFRSLFLHFVCEQVEIVEKRLGEHFNVDALPPPMLTYLQMILSEADIYMCQFNLLLDMSVEKDDHVFKNAAKKFFDFWEKLAGLKGKFVQDYVLV</sequence>
<protein>
    <submittedName>
        <fullName evidence="2">Nucleolar pre-ribosomal-associated protein 1</fullName>
    </submittedName>
</protein>
<proteinExistence type="predicted"/>